<reference evidence="3 4" key="1">
    <citation type="journal article" date="2024" name="Nat. Commun.">
        <title>Phylogenomics reveals the evolutionary origins of lichenization in chlorophyte algae.</title>
        <authorList>
            <person name="Puginier C."/>
            <person name="Libourel C."/>
            <person name="Otte J."/>
            <person name="Skaloud P."/>
            <person name="Haon M."/>
            <person name="Grisel S."/>
            <person name="Petersen M."/>
            <person name="Berrin J.G."/>
            <person name="Delaux P.M."/>
            <person name="Dal Grande F."/>
            <person name="Keller J."/>
        </authorList>
    </citation>
    <scope>NUCLEOTIDE SEQUENCE [LARGE SCALE GENOMIC DNA]</scope>
    <source>
        <strain evidence="3 4">SAG 2036</strain>
    </source>
</reference>
<dbReference type="PANTHER" id="PTHR12683:SF13">
    <property type="entry name" value="CDK-ACTIVATING KINASE ASSEMBLY FACTOR MAT1"/>
    <property type="match status" value="1"/>
</dbReference>
<dbReference type="Proteomes" id="UP001465755">
    <property type="component" value="Unassembled WGS sequence"/>
</dbReference>
<feature type="domain" description="MAT1 centre" evidence="2">
    <location>
        <begin position="4"/>
        <end position="79"/>
    </location>
</feature>
<feature type="region of interest" description="Disordered" evidence="1">
    <location>
        <begin position="81"/>
        <end position="109"/>
    </location>
</feature>
<name>A0AAW1PC11_9CHLO</name>
<feature type="compositionally biased region" description="Low complexity" evidence="1">
    <location>
        <begin position="89"/>
        <end position="102"/>
    </location>
</feature>
<organism evidence="3 4">
    <name type="scientific">Symbiochloris irregularis</name>
    <dbReference type="NCBI Taxonomy" id="706552"/>
    <lineage>
        <taxon>Eukaryota</taxon>
        <taxon>Viridiplantae</taxon>
        <taxon>Chlorophyta</taxon>
        <taxon>core chlorophytes</taxon>
        <taxon>Trebouxiophyceae</taxon>
        <taxon>Trebouxiales</taxon>
        <taxon>Trebouxiaceae</taxon>
        <taxon>Symbiochloris</taxon>
    </lineage>
</organism>
<evidence type="ECO:0000313" key="4">
    <source>
        <dbReference type="Proteomes" id="UP001465755"/>
    </source>
</evidence>
<dbReference type="AlphaFoldDB" id="A0AAW1PC11"/>
<evidence type="ECO:0000259" key="2">
    <source>
        <dbReference type="Pfam" id="PF06391"/>
    </source>
</evidence>
<sequence length="177" mass="19207">MFDLKKELKIRARLKTIYNQEEQDFDTKEQWDDYLEHVEDIVSNLAEGIDVQETESKISKYQRANQSKIASVAARKAEALRHEADKASKAAAPAAPAPSTGPAEDRPSAGYTAAVNLPAQHAVPVLLQAAEGQQPMTAAAWAEMAAASGWKDSFVTDRFRLAAFGPCNLLPGPVTVV</sequence>
<proteinExistence type="predicted"/>
<comment type="caution">
    <text evidence="3">The sequence shown here is derived from an EMBL/GenBank/DDBJ whole genome shotgun (WGS) entry which is preliminary data.</text>
</comment>
<protein>
    <recommendedName>
        <fullName evidence="2">MAT1 centre domain-containing protein</fullName>
    </recommendedName>
</protein>
<evidence type="ECO:0000256" key="1">
    <source>
        <dbReference type="SAM" id="MobiDB-lite"/>
    </source>
</evidence>
<evidence type="ECO:0000313" key="3">
    <source>
        <dbReference type="EMBL" id="KAK9805969.1"/>
    </source>
</evidence>
<dbReference type="InterPro" id="IPR015877">
    <property type="entry name" value="MAT1_centre"/>
</dbReference>
<dbReference type="EMBL" id="JALJOQ010000040">
    <property type="protein sequence ID" value="KAK9805969.1"/>
    <property type="molecule type" value="Genomic_DNA"/>
</dbReference>
<keyword evidence="4" id="KW-1185">Reference proteome</keyword>
<gene>
    <name evidence="3" type="ORF">WJX73_009735</name>
</gene>
<dbReference type="GO" id="GO:0006281">
    <property type="term" value="P:DNA repair"/>
    <property type="evidence" value="ECO:0007669"/>
    <property type="project" value="TreeGrafter"/>
</dbReference>
<dbReference type="GO" id="GO:0006357">
    <property type="term" value="P:regulation of transcription by RNA polymerase II"/>
    <property type="evidence" value="ECO:0007669"/>
    <property type="project" value="TreeGrafter"/>
</dbReference>
<accession>A0AAW1PC11</accession>
<dbReference type="Pfam" id="PF06391">
    <property type="entry name" value="MAT1"/>
    <property type="match status" value="1"/>
</dbReference>
<dbReference type="PANTHER" id="PTHR12683">
    <property type="entry name" value="CDK-ACTIVATING KINASE ASSEMBLY FACTOR MAT1"/>
    <property type="match status" value="1"/>
</dbReference>
<dbReference type="GO" id="GO:0005675">
    <property type="term" value="C:transcription factor TFIIH holo complex"/>
    <property type="evidence" value="ECO:0007669"/>
    <property type="project" value="TreeGrafter"/>
</dbReference>